<evidence type="ECO:0000313" key="5">
    <source>
        <dbReference type="EMBL" id="KAF9890547.1"/>
    </source>
</evidence>
<dbReference type="PANTHER" id="PTHR23023">
    <property type="entry name" value="DIMETHYLANILINE MONOOXYGENASE"/>
    <property type="match status" value="1"/>
</dbReference>
<evidence type="ECO:0008006" key="7">
    <source>
        <dbReference type="Google" id="ProtNLM"/>
    </source>
</evidence>
<dbReference type="InterPro" id="IPR020946">
    <property type="entry name" value="Flavin_mOase-like"/>
</dbReference>
<keyword evidence="6" id="KW-1185">Reference proteome</keyword>
<name>A0AAD4GV82_ASPNN</name>
<dbReference type="SUPFAM" id="SSF51905">
    <property type="entry name" value="FAD/NAD(P)-binding domain"/>
    <property type="match status" value="2"/>
</dbReference>
<dbReference type="Gene3D" id="3.50.50.60">
    <property type="entry name" value="FAD/NAD(P)-binding domain"/>
    <property type="match status" value="1"/>
</dbReference>
<dbReference type="GO" id="GO:0004499">
    <property type="term" value="F:N,N-dimethylaniline monooxygenase activity"/>
    <property type="evidence" value="ECO:0007669"/>
    <property type="project" value="InterPro"/>
</dbReference>
<dbReference type="EMBL" id="VCAU01000025">
    <property type="protein sequence ID" value="KAF9890547.1"/>
    <property type="molecule type" value="Genomic_DNA"/>
</dbReference>
<reference evidence="5" key="2">
    <citation type="submission" date="2020-02" db="EMBL/GenBank/DDBJ databases">
        <authorList>
            <person name="Gilchrist C.L.M."/>
            <person name="Chooi Y.-H."/>
        </authorList>
    </citation>
    <scope>NUCLEOTIDE SEQUENCE</scope>
    <source>
        <strain evidence="5">MST-FP2251</strain>
    </source>
</reference>
<keyword evidence="3" id="KW-0274">FAD</keyword>
<keyword evidence="4" id="KW-0560">Oxidoreductase</keyword>
<dbReference type="GO" id="GO:0050660">
    <property type="term" value="F:flavin adenine dinucleotide binding"/>
    <property type="evidence" value="ECO:0007669"/>
    <property type="project" value="InterPro"/>
</dbReference>
<proteinExistence type="inferred from homology"/>
<keyword evidence="2" id="KW-0285">Flavoprotein</keyword>
<dbReference type="InterPro" id="IPR036188">
    <property type="entry name" value="FAD/NAD-bd_sf"/>
</dbReference>
<reference evidence="5" key="1">
    <citation type="journal article" date="2019" name="Beilstein J. Org. Chem.">
        <title>Nanangenines: drimane sesquiterpenoids as the dominant metabolite cohort of a novel Australian fungus, Aspergillus nanangensis.</title>
        <authorList>
            <person name="Lacey H.J."/>
            <person name="Gilchrist C.L.M."/>
            <person name="Crombie A."/>
            <person name="Kalaitzis J.A."/>
            <person name="Vuong D."/>
            <person name="Rutledge P.J."/>
            <person name="Turner P."/>
            <person name="Pitt J.I."/>
            <person name="Lacey E."/>
            <person name="Chooi Y.H."/>
            <person name="Piggott A.M."/>
        </authorList>
    </citation>
    <scope>NUCLEOTIDE SEQUENCE</scope>
    <source>
        <strain evidence="5">MST-FP2251</strain>
    </source>
</reference>
<comment type="similarity">
    <text evidence="1">Belongs to the FMO family.</text>
</comment>
<gene>
    <name evidence="5" type="ORF">FE257_005678</name>
</gene>
<organism evidence="5 6">
    <name type="scientific">Aspergillus nanangensis</name>
    <dbReference type="NCBI Taxonomy" id="2582783"/>
    <lineage>
        <taxon>Eukaryota</taxon>
        <taxon>Fungi</taxon>
        <taxon>Dikarya</taxon>
        <taxon>Ascomycota</taxon>
        <taxon>Pezizomycotina</taxon>
        <taxon>Eurotiomycetes</taxon>
        <taxon>Eurotiomycetidae</taxon>
        <taxon>Eurotiales</taxon>
        <taxon>Aspergillaceae</taxon>
        <taxon>Aspergillus</taxon>
        <taxon>Aspergillus subgen. Circumdati</taxon>
    </lineage>
</organism>
<evidence type="ECO:0000256" key="1">
    <source>
        <dbReference type="ARBA" id="ARBA00009183"/>
    </source>
</evidence>
<dbReference type="Pfam" id="PF00743">
    <property type="entry name" value="FMO-like"/>
    <property type="match status" value="1"/>
</dbReference>
<sequence>MARVVVVGAGLYGLITAKTYLQIKGAQHPSLYADDLPTCFTTPQAHSDALLIIDSASDLGGTWARERLYPNLLSQNSYGLYEYSDLPLASAVTDSPEDDPDSQFIPGWKINRYLHLWSKKWDLHKHIRLKWKVSSISRLPTKEWKLVITITDVTPRTIVILCDKLVLATGLTTEPNMPATPYMGATTQSSHLPVIHAKQMGEYCRENFGYEPIGPSESHQVHSYRNRTIRSVAIQGGAKSSFDFVHFFASLHRNLPDWHLDSKHSNPVQVHWVIDDRGTGPAWIAPPKAQLPTGAVVPSDKAASTRLIGLLHPCEYDTTPRRPAPGITPVKSEWGPYLEGSRLRNLLHGSRLGRFLVRRVWEGVDREMATLAQYDADAKMDKLRPMQGVIECGSSGGIANQANFWETIRASNVHVHRSRIVAFSGDASKPIAHLQDGTRIPHLDLVVHATGWRPVVPIRFEPPELAQALGLASPLVRTTTIDGEKTPAETRDPWKSLDRDIERDMRHRYPSHVFRTASSSSHRVRDTTPYRLFRRMVSPELVAEGDRSFVAVGVVLTSTIAVVAEVQALWAVAFMTGGLDQTHDEEDKAPQQSIATPLRLNRVTGDCLQRAIAEDVVWGRVTGSGLDVDAIRYNDVLMRDLGLDPYRSGGGFWREFTAIYQPASYKGIVQEYISK</sequence>
<protein>
    <recommendedName>
        <fullName evidence="7">FAD/NAD(P)-binding domain-containing protein</fullName>
    </recommendedName>
</protein>
<evidence type="ECO:0000256" key="4">
    <source>
        <dbReference type="ARBA" id="ARBA00023002"/>
    </source>
</evidence>
<evidence type="ECO:0000256" key="3">
    <source>
        <dbReference type="ARBA" id="ARBA00022827"/>
    </source>
</evidence>
<dbReference type="AlphaFoldDB" id="A0AAD4GV82"/>
<dbReference type="GO" id="GO:0050661">
    <property type="term" value="F:NADP binding"/>
    <property type="evidence" value="ECO:0007669"/>
    <property type="project" value="InterPro"/>
</dbReference>
<evidence type="ECO:0000313" key="6">
    <source>
        <dbReference type="Proteomes" id="UP001194746"/>
    </source>
</evidence>
<evidence type="ECO:0000256" key="2">
    <source>
        <dbReference type="ARBA" id="ARBA00022630"/>
    </source>
</evidence>
<comment type="caution">
    <text evidence="5">The sequence shown here is derived from an EMBL/GenBank/DDBJ whole genome shotgun (WGS) entry which is preliminary data.</text>
</comment>
<dbReference type="InterPro" id="IPR050346">
    <property type="entry name" value="FMO-like"/>
</dbReference>
<accession>A0AAD4GV82</accession>
<dbReference type="Proteomes" id="UP001194746">
    <property type="component" value="Unassembled WGS sequence"/>
</dbReference>